<evidence type="ECO:0000313" key="1">
    <source>
        <dbReference type="EMBL" id="GGE55691.1"/>
    </source>
</evidence>
<reference evidence="1" key="1">
    <citation type="journal article" date="2014" name="Int. J. Syst. Evol. Microbiol.">
        <title>Complete genome sequence of Corynebacterium casei LMG S-19264T (=DSM 44701T), isolated from a smear-ripened cheese.</title>
        <authorList>
            <consortium name="US DOE Joint Genome Institute (JGI-PGF)"/>
            <person name="Walter F."/>
            <person name="Albersmeier A."/>
            <person name="Kalinowski J."/>
            <person name="Ruckert C."/>
        </authorList>
    </citation>
    <scope>NUCLEOTIDE SEQUENCE</scope>
    <source>
        <strain evidence="1">CGMCC 1.15371</strain>
    </source>
</reference>
<proteinExistence type="predicted"/>
<comment type="caution">
    <text evidence="1">The sequence shown here is derived from an EMBL/GenBank/DDBJ whole genome shotgun (WGS) entry which is preliminary data.</text>
</comment>
<keyword evidence="2" id="KW-1185">Reference proteome</keyword>
<sequence>MLYTKDKARACFSPGFSYTIRIYNFADAHKGREYKCNFDFAIKACGHPKCVIGKNHIRSTSEGVQAKFSNITSKGHSHKSKVYRGYDTNLPHRVLK</sequence>
<dbReference type="EMBL" id="BMIR01000031">
    <property type="protein sequence ID" value="GGE55691.1"/>
    <property type="molecule type" value="Genomic_DNA"/>
</dbReference>
<accession>A0A8J2YP60</accession>
<dbReference type="Proteomes" id="UP000628775">
    <property type="component" value="Unassembled WGS sequence"/>
</dbReference>
<evidence type="ECO:0000313" key="2">
    <source>
        <dbReference type="Proteomes" id="UP000628775"/>
    </source>
</evidence>
<dbReference type="AlphaFoldDB" id="A0A8J2YP60"/>
<protein>
    <submittedName>
        <fullName evidence="1">Uncharacterized protein</fullName>
    </submittedName>
</protein>
<organism evidence="1 2">
    <name type="scientific">Pullulanibacillus camelliae</name>
    <dbReference type="NCBI Taxonomy" id="1707096"/>
    <lineage>
        <taxon>Bacteria</taxon>
        <taxon>Bacillati</taxon>
        <taxon>Bacillota</taxon>
        <taxon>Bacilli</taxon>
        <taxon>Bacillales</taxon>
        <taxon>Sporolactobacillaceae</taxon>
        <taxon>Pullulanibacillus</taxon>
    </lineage>
</organism>
<name>A0A8J2YP60_9BACL</name>
<gene>
    <name evidence="1" type="ORF">GCM10011391_38360</name>
</gene>
<reference evidence="1" key="2">
    <citation type="submission" date="2020-09" db="EMBL/GenBank/DDBJ databases">
        <authorList>
            <person name="Sun Q."/>
            <person name="Zhou Y."/>
        </authorList>
    </citation>
    <scope>NUCLEOTIDE SEQUENCE</scope>
    <source>
        <strain evidence="1">CGMCC 1.15371</strain>
    </source>
</reference>